<dbReference type="EMBL" id="JAUSRB010000002">
    <property type="protein sequence ID" value="MDP9863849.1"/>
    <property type="molecule type" value="Genomic_DNA"/>
</dbReference>
<organism evidence="1 2">
    <name type="scientific">Streptosporangium brasiliense</name>
    <dbReference type="NCBI Taxonomy" id="47480"/>
    <lineage>
        <taxon>Bacteria</taxon>
        <taxon>Bacillati</taxon>
        <taxon>Actinomycetota</taxon>
        <taxon>Actinomycetes</taxon>
        <taxon>Streptosporangiales</taxon>
        <taxon>Streptosporangiaceae</taxon>
        <taxon>Streptosporangium</taxon>
    </lineage>
</organism>
<evidence type="ECO:0000313" key="1">
    <source>
        <dbReference type="EMBL" id="MDP9863849.1"/>
    </source>
</evidence>
<dbReference type="Gene3D" id="3.90.1200.10">
    <property type="match status" value="1"/>
</dbReference>
<keyword evidence="1" id="KW-0808">Transferase</keyword>
<protein>
    <submittedName>
        <fullName evidence="1">Aminoglycoside phosphotransferase (APT) family kinase protein</fullName>
    </submittedName>
</protein>
<dbReference type="RefSeq" id="WP_306861111.1">
    <property type="nucleotide sequence ID" value="NZ_JAUSRB010000002.1"/>
</dbReference>
<dbReference type="Proteomes" id="UP001230426">
    <property type="component" value="Unassembled WGS sequence"/>
</dbReference>
<comment type="caution">
    <text evidence="1">The sequence shown here is derived from an EMBL/GenBank/DDBJ whole genome shotgun (WGS) entry which is preliminary data.</text>
</comment>
<reference evidence="1 2" key="1">
    <citation type="submission" date="2023-07" db="EMBL/GenBank/DDBJ databases">
        <title>Sequencing the genomes of 1000 actinobacteria strains.</title>
        <authorList>
            <person name="Klenk H.-P."/>
        </authorList>
    </citation>
    <scope>NUCLEOTIDE SEQUENCE [LARGE SCALE GENOMIC DNA]</scope>
    <source>
        <strain evidence="1 2">DSM 44109</strain>
    </source>
</reference>
<keyword evidence="1" id="KW-0418">Kinase</keyword>
<proteinExistence type="predicted"/>
<keyword evidence="2" id="KW-1185">Reference proteome</keyword>
<name>A0ABT9R3Q0_9ACTN</name>
<sequence length="269" mass="28921">MQRPGGIYLDNARLADVFRVMPEAGAVAVPVRVRNHVLAAWNPVPTPALLCDRVFDAASVGDDGWWHGVLGGLARFLGALHRLPVDDLVDVLPDRSSGSAWLASDDGAAAGIRRARDLLPSHLAPSMAEQARWPGTPPRNIALVHGRFSTGVCAPTSPVAILGWREAGIGDPLGDVAYLMGEVLEAAALTGVAPRALRLRIETFLTRYETSLGRPLNTAEGDWLGVLTARRVIDHYAQATWALGPDDTLREVLPEVERQWLVLSEVTGS</sequence>
<dbReference type="GO" id="GO:0016301">
    <property type="term" value="F:kinase activity"/>
    <property type="evidence" value="ECO:0007669"/>
    <property type="project" value="UniProtKB-KW"/>
</dbReference>
<evidence type="ECO:0000313" key="2">
    <source>
        <dbReference type="Proteomes" id="UP001230426"/>
    </source>
</evidence>
<gene>
    <name evidence="1" type="ORF">J2S55_003115</name>
</gene>
<accession>A0ABT9R3Q0</accession>